<accession>A0A445D0R0</accession>
<gene>
    <name evidence="1" type="ORF">Ahy_A05g022508</name>
</gene>
<comment type="caution">
    <text evidence="1">The sequence shown here is derived from an EMBL/GenBank/DDBJ whole genome shotgun (WGS) entry which is preliminary data.</text>
</comment>
<sequence length="154" mass="17785">MSLPHKPDYSAASDDNMQEERFNQNRGCNCFCIPCFQRCYRGSPHWEGIRSEKKEQWWMRCYKKVREWSEISAGPKWKTFIRRLNYGGGGRDRPYMKNGGFRYDPMSYANNFDESAVKNDDDAVAAISFSARYASLPNSAKSSMDLGKDAPDFS</sequence>
<evidence type="ECO:0000313" key="1">
    <source>
        <dbReference type="EMBL" id="RYR56803.1"/>
    </source>
</evidence>
<dbReference type="Proteomes" id="UP000289738">
    <property type="component" value="Chromosome A05"/>
</dbReference>
<keyword evidence="2" id="KW-1185">Reference proteome</keyword>
<proteinExistence type="predicted"/>
<dbReference type="AlphaFoldDB" id="A0A445D0R0"/>
<dbReference type="PANTHER" id="PTHR47076:SF1">
    <property type="entry name" value="NHL DOMAIN PROTEIN"/>
    <property type="match status" value="1"/>
</dbReference>
<protein>
    <submittedName>
        <fullName evidence="1">Uncharacterized protein</fullName>
    </submittedName>
</protein>
<dbReference type="Gramene" id="arahy.Tifrunner.gnm2.ann2.Ah05g392000.1">
    <property type="protein sequence ID" value="arahy.Tifrunner.gnm2.ann2.Ah05g392000.1-CDS-1"/>
    <property type="gene ID" value="arahy.Tifrunner.gnm2.ann2.Ah05g392000"/>
</dbReference>
<dbReference type="STRING" id="3818.A0A445D0R0"/>
<dbReference type="PANTHER" id="PTHR47076">
    <property type="entry name" value="NHL DOMAIN PROTEIN"/>
    <property type="match status" value="1"/>
</dbReference>
<reference evidence="1 2" key="1">
    <citation type="submission" date="2019-01" db="EMBL/GenBank/DDBJ databases">
        <title>Sequencing of cultivated peanut Arachis hypogaea provides insights into genome evolution and oil improvement.</title>
        <authorList>
            <person name="Chen X."/>
        </authorList>
    </citation>
    <scope>NUCLEOTIDE SEQUENCE [LARGE SCALE GENOMIC DNA]</scope>
    <source>
        <strain evidence="2">cv. Fuhuasheng</strain>
        <tissue evidence="1">Leaves</tissue>
    </source>
</reference>
<name>A0A445D0R0_ARAHY</name>
<dbReference type="EMBL" id="SDMP01000005">
    <property type="protein sequence ID" value="RYR56803.1"/>
    <property type="molecule type" value="Genomic_DNA"/>
</dbReference>
<organism evidence="1 2">
    <name type="scientific">Arachis hypogaea</name>
    <name type="common">Peanut</name>
    <dbReference type="NCBI Taxonomy" id="3818"/>
    <lineage>
        <taxon>Eukaryota</taxon>
        <taxon>Viridiplantae</taxon>
        <taxon>Streptophyta</taxon>
        <taxon>Embryophyta</taxon>
        <taxon>Tracheophyta</taxon>
        <taxon>Spermatophyta</taxon>
        <taxon>Magnoliopsida</taxon>
        <taxon>eudicotyledons</taxon>
        <taxon>Gunneridae</taxon>
        <taxon>Pentapetalae</taxon>
        <taxon>rosids</taxon>
        <taxon>fabids</taxon>
        <taxon>Fabales</taxon>
        <taxon>Fabaceae</taxon>
        <taxon>Papilionoideae</taxon>
        <taxon>50 kb inversion clade</taxon>
        <taxon>dalbergioids sensu lato</taxon>
        <taxon>Dalbergieae</taxon>
        <taxon>Pterocarpus clade</taxon>
        <taxon>Arachis</taxon>
    </lineage>
</organism>
<evidence type="ECO:0000313" key="2">
    <source>
        <dbReference type="Proteomes" id="UP000289738"/>
    </source>
</evidence>